<evidence type="ECO:0000313" key="4">
    <source>
        <dbReference type="Proteomes" id="UP000593842"/>
    </source>
</evidence>
<dbReference type="InterPro" id="IPR001387">
    <property type="entry name" value="Cro/C1-type_HTH"/>
</dbReference>
<evidence type="ECO:0000313" key="3">
    <source>
        <dbReference type="EMBL" id="BCL57608.1"/>
    </source>
</evidence>
<protein>
    <recommendedName>
        <fullName evidence="2">HTH cro/C1-type domain-containing protein</fullName>
    </recommendedName>
</protein>
<dbReference type="PANTHER" id="PTHR46558">
    <property type="entry name" value="TRACRIPTIONAL REGULATORY PROTEIN-RELATED-RELATED"/>
    <property type="match status" value="1"/>
</dbReference>
<dbReference type="Pfam" id="PF01381">
    <property type="entry name" value="HTH_3"/>
    <property type="match status" value="2"/>
</dbReference>
<sequence length="313" mass="36460">MDNIFYSKLKSLRQANHLTQEQLANELNLRYHLNESKATISQFENNKRIPDLDRLINIADYFHISLDFLCCSANKAKDLEEVTNKSFFSHNLRKLREKNNLSQCELSKMLDVSNGAISKWENGQREPDLTTLQKIATYFDVSYDYLLRDRTVLLNSNNIIDENVIMTYDKPGDRIKKLIKKNGLSQKEFVEKFNEKYGYSDSEATISQYVNNKRTPEIDKMVKIANFFNVTLDYIMCRTDIDSDMSIYNKSRQDENKTSLSFSTPQEALSFILKQDMVADFGGYDLDNMSDDEIMEMADDIADMLKIISRKHK</sequence>
<dbReference type="CDD" id="cd00093">
    <property type="entry name" value="HTH_XRE"/>
    <property type="match status" value="3"/>
</dbReference>
<dbReference type="SMART" id="SM00530">
    <property type="entry name" value="HTH_XRE"/>
    <property type="match status" value="3"/>
</dbReference>
<feature type="domain" description="HTH cro/C1-type" evidence="2">
    <location>
        <begin position="175"/>
        <end position="235"/>
    </location>
</feature>
<feature type="domain" description="HTH cro/C1-type" evidence="2">
    <location>
        <begin position="9"/>
        <end position="69"/>
    </location>
</feature>
<gene>
    <name evidence="3" type="ORF">Fi14EGH31_13200</name>
</gene>
<dbReference type="Gene3D" id="1.10.260.40">
    <property type="entry name" value="lambda repressor-like DNA-binding domains"/>
    <property type="match status" value="3"/>
</dbReference>
<evidence type="ECO:0000256" key="1">
    <source>
        <dbReference type="ARBA" id="ARBA00023125"/>
    </source>
</evidence>
<reference evidence="4" key="1">
    <citation type="submission" date="2020-09" db="EMBL/GenBank/DDBJ databases">
        <title>Complete genome sequencing of Faecalibacillus intestinalis strain 14EGH31.</title>
        <authorList>
            <person name="Sakamoto M."/>
            <person name="Murakami T."/>
            <person name="Mori H."/>
        </authorList>
    </citation>
    <scope>NUCLEOTIDE SEQUENCE [LARGE SCALE GENOMIC DNA]</scope>
    <source>
        <strain evidence="4">14EGH31</strain>
    </source>
</reference>
<dbReference type="PROSITE" id="PS50943">
    <property type="entry name" value="HTH_CROC1"/>
    <property type="match status" value="3"/>
</dbReference>
<feature type="domain" description="HTH cro/C1-type" evidence="2">
    <location>
        <begin position="92"/>
        <end position="146"/>
    </location>
</feature>
<dbReference type="PANTHER" id="PTHR46558:SF11">
    <property type="entry name" value="HTH-TYPE TRANSCRIPTIONAL REGULATOR XRE"/>
    <property type="match status" value="1"/>
</dbReference>
<dbReference type="Pfam" id="PF12844">
    <property type="entry name" value="HTH_19"/>
    <property type="match status" value="1"/>
</dbReference>
<dbReference type="RefSeq" id="WP_234697855.1">
    <property type="nucleotide sequence ID" value="NZ_AP024085.1"/>
</dbReference>
<dbReference type="GeneID" id="70579760"/>
<accession>A0A7I8DYF7</accession>
<dbReference type="EMBL" id="AP024085">
    <property type="protein sequence ID" value="BCL57608.1"/>
    <property type="molecule type" value="Genomic_DNA"/>
</dbReference>
<dbReference type="KEGG" id="fit:Fi14EGH31_13200"/>
<keyword evidence="1" id="KW-0238">DNA-binding</keyword>
<organism evidence="3 4">
    <name type="scientific">Faecalibacillus intestinalis</name>
    <dbReference type="NCBI Taxonomy" id="1982626"/>
    <lineage>
        <taxon>Bacteria</taxon>
        <taxon>Bacillati</taxon>
        <taxon>Bacillota</taxon>
        <taxon>Erysipelotrichia</taxon>
        <taxon>Erysipelotrichales</taxon>
        <taxon>Coprobacillaceae</taxon>
        <taxon>Faecalibacillus</taxon>
    </lineage>
</organism>
<dbReference type="GO" id="GO:0003677">
    <property type="term" value="F:DNA binding"/>
    <property type="evidence" value="ECO:0007669"/>
    <property type="project" value="UniProtKB-KW"/>
</dbReference>
<name>A0A7I8DYF7_9FIRM</name>
<proteinExistence type="predicted"/>
<dbReference type="SUPFAM" id="SSF47413">
    <property type="entry name" value="lambda repressor-like DNA-binding domains"/>
    <property type="match status" value="3"/>
</dbReference>
<dbReference type="InterPro" id="IPR010982">
    <property type="entry name" value="Lambda_DNA-bd_dom_sf"/>
</dbReference>
<dbReference type="AlphaFoldDB" id="A0A7I8DYF7"/>
<dbReference type="Proteomes" id="UP000593842">
    <property type="component" value="Chromosome"/>
</dbReference>
<evidence type="ECO:0000259" key="2">
    <source>
        <dbReference type="PROSITE" id="PS50943"/>
    </source>
</evidence>